<proteinExistence type="inferred from homology"/>
<keyword evidence="7" id="KW-0479">Metal-binding</keyword>
<organism evidence="30 31">
    <name type="scientific">Umbra pygmaea</name>
    <name type="common">Eastern mudminnow</name>
    <dbReference type="NCBI Taxonomy" id="75934"/>
    <lineage>
        <taxon>Eukaryota</taxon>
        <taxon>Metazoa</taxon>
        <taxon>Chordata</taxon>
        <taxon>Craniata</taxon>
        <taxon>Vertebrata</taxon>
        <taxon>Euteleostomi</taxon>
        <taxon>Actinopterygii</taxon>
        <taxon>Neopterygii</taxon>
        <taxon>Teleostei</taxon>
        <taxon>Protacanthopterygii</taxon>
        <taxon>Esociformes</taxon>
        <taxon>Umbridae</taxon>
        <taxon>Umbra</taxon>
    </lineage>
</organism>
<evidence type="ECO:0000256" key="24">
    <source>
        <dbReference type="PROSITE-ProRule" id="PRU00302"/>
    </source>
</evidence>
<dbReference type="PROSITE" id="PS50041">
    <property type="entry name" value="C_TYPE_LECTIN_2"/>
    <property type="match status" value="1"/>
</dbReference>
<feature type="domain" description="Sushi" evidence="29">
    <location>
        <begin position="379"/>
        <end position="440"/>
    </location>
</feature>
<feature type="transmembrane region" description="Helical" evidence="25">
    <location>
        <begin position="634"/>
        <end position="658"/>
    </location>
</feature>
<evidence type="ECO:0000256" key="6">
    <source>
        <dbReference type="ARBA" id="ARBA00022692"/>
    </source>
</evidence>
<keyword evidence="12" id="KW-0130">Cell adhesion</keyword>
<keyword evidence="11" id="KW-0106">Calcium</keyword>
<evidence type="ECO:0000256" key="16">
    <source>
        <dbReference type="ARBA" id="ARBA00023180"/>
    </source>
</evidence>
<dbReference type="CDD" id="cd03592">
    <property type="entry name" value="CLECT_selectins_like"/>
    <property type="match status" value="1"/>
</dbReference>
<protein>
    <recommendedName>
        <fullName evidence="18">E-selectin</fullName>
    </recommendedName>
    <alternativeName>
        <fullName evidence="19">CD62 antigen-like family member E</fullName>
    </alternativeName>
    <alternativeName>
        <fullName evidence="20">Endothelial leukocyte adhesion molecule 1</fullName>
    </alternativeName>
    <alternativeName>
        <fullName evidence="21">Leukocyte-endothelial cell adhesion molecule 2</fullName>
    </alternativeName>
</protein>
<feature type="signal peptide" evidence="26">
    <location>
        <begin position="1"/>
        <end position="36"/>
    </location>
</feature>
<evidence type="ECO:0000313" key="31">
    <source>
        <dbReference type="Proteomes" id="UP001557470"/>
    </source>
</evidence>
<dbReference type="EMBL" id="JAGEUA010000001">
    <property type="protein sequence ID" value="KAL1022887.1"/>
    <property type="molecule type" value="Genomic_DNA"/>
</dbReference>
<feature type="domain" description="Sushi" evidence="29">
    <location>
        <begin position="503"/>
        <end position="564"/>
    </location>
</feature>
<reference evidence="30 31" key="1">
    <citation type="submission" date="2024-06" db="EMBL/GenBank/DDBJ databases">
        <authorList>
            <person name="Pan Q."/>
            <person name="Wen M."/>
            <person name="Jouanno E."/>
            <person name="Zahm M."/>
            <person name="Klopp C."/>
            <person name="Cabau C."/>
            <person name="Louis A."/>
            <person name="Berthelot C."/>
            <person name="Parey E."/>
            <person name="Roest Crollius H."/>
            <person name="Montfort J."/>
            <person name="Robinson-Rechavi M."/>
            <person name="Bouchez O."/>
            <person name="Lampietro C."/>
            <person name="Lopez Roques C."/>
            <person name="Donnadieu C."/>
            <person name="Postlethwait J."/>
            <person name="Bobe J."/>
            <person name="Verreycken H."/>
            <person name="Guiguen Y."/>
        </authorList>
    </citation>
    <scope>NUCLEOTIDE SEQUENCE [LARGE SCALE GENOMIC DNA]</scope>
    <source>
        <strain evidence="30">Up_M1</strain>
        <tissue evidence="30">Testis</tissue>
    </source>
</reference>
<name>A0ABD0XR94_UMBPY</name>
<evidence type="ECO:0000256" key="19">
    <source>
        <dbReference type="ARBA" id="ARBA00041401"/>
    </source>
</evidence>
<dbReference type="Gene3D" id="3.10.100.10">
    <property type="entry name" value="Mannose-Binding Protein A, subunit A"/>
    <property type="match status" value="1"/>
</dbReference>
<keyword evidence="6 25" id="KW-0812">Transmembrane</keyword>
<dbReference type="InterPro" id="IPR035976">
    <property type="entry name" value="Sushi/SCR/CCP_sf"/>
</dbReference>
<dbReference type="SMART" id="SM00034">
    <property type="entry name" value="CLECT"/>
    <property type="match status" value="1"/>
</dbReference>
<keyword evidence="16" id="KW-0325">Glycoprotein</keyword>
<evidence type="ECO:0000256" key="26">
    <source>
        <dbReference type="SAM" id="SignalP"/>
    </source>
</evidence>
<dbReference type="InterPro" id="IPR016186">
    <property type="entry name" value="C-type_lectin-like/link_sf"/>
</dbReference>
<feature type="disulfide bond" evidence="24">
    <location>
        <begin position="225"/>
        <end position="252"/>
    </location>
</feature>
<evidence type="ECO:0000256" key="17">
    <source>
        <dbReference type="ARBA" id="ARBA00038738"/>
    </source>
</evidence>
<dbReference type="SMART" id="SM00032">
    <property type="entry name" value="CCP"/>
    <property type="match status" value="7"/>
</dbReference>
<dbReference type="InterPro" id="IPR050350">
    <property type="entry name" value="Compl-Cell_Adhes-Reg"/>
</dbReference>
<evidence type="ECO:0000256" key="20">
    <source>
        <dbReference type="ARBA" id="ARBA00042113"/>
    </source>
</evidence>
<feature type="disulfide bond" evidence="23">
    <location>
        <begin position="180"/>
        <end position="189"/>
    </location>
</feature>
<evidence type="ECO:0000259" key="29">
    <source>
        <dbReference type="PROSITE" id="PS50923"/>
    </source>
</evidence>
<evidence type="ECO:0000256" key="3">
    <source>
        <dbReference type="ARBA" id="ARBA00022475"/>
    </source>
</evidence>
<dbReference type="InterPro" id="IPR000436">
    <property type="entry name" value="Sushi_SCR_CCP_dom"/>
</dbReference>
<keyword evidence="14 25" id="KW-0472">Membrane</keyword>
<evidence type="ECO:0000256" key="23">
    <source>
        <dbReference type="PROSITE-ProRule" id="PRU00076"/>
    </source>
</evidence>
<keyword evidence="5 24" id="KW-0768">Sushi</keyword>
<evidence type="ECO:0000256" key="8">
    <source>
        <dbReference type="ARBA" id="ARBA00022729"/>
    </source>
</evidence>
<feature type="domain" description="Sushi" evidence="29">
    <location>
        <begin position="193"/>
        <end position="254"/>
    </location>
</feature>
<dbReference type="InterPro" id="IPR016187">
    <property type="entry name" value="CTDL_fold"/>
</dbReference>
<feature type="domain" description="EGF-like" evidence="27">
    <location>
        <begin position="154"/>
        <end position="190"/>
    </location>
</feature>
<evidence type="ECO:0000256" key="12">
    <source>
        <dbReference type="ARBA" id="ARBA00022889"/>
    </source>
</evidence>
<evidence type="ECO:0000256" key="7">
    <source>
        <dbReference type="ARBA" id="ARBA00022723"/>
    </source>
</evidence>
<dbReference type="SMART" id="SM00181">
    <property type="entry name" value="EGF"/>
    <property type="match status" value="1"/>
</dbReference>
<dbReference type="InterPro" id="IPR000742">
    <property type="entry name" value="EGF"/>
</dbReference>
<accession>A0ABD0XR94</accession>
<dbReference type="InterPro" id="IPR033991">
    <property type="entry name" value="Selectin_CTLD"/>
</dbReference>
<keyword evidence="9" id="KW-0430">Lectin</keyword>
<feature type="chain" id="PRO_5044871734" description="E-selectin" evidence="26">
    <location>
        <begin position="37"/>
        <end position="674"/>
    </location>
</feature>
<dbReference type="PRINTS" id="PR00343">
    <property type="entry name" value="SELECTIN"/>
</dbReference>
<dbReference type="GO" id="GO:0007155">
    <property type="term" value="P:cell adhesion"/>
    <property type="evidence" value="ECO:0007669"/>
    <property type="project" value="UniProtKB-KW"/>
</dbReference>
<dbReference type="PROSITE" id="PS50026">
    <property type="entry name" value="EGF_3"/>
    <property type="match status" value="1"/>
</dbReference>
<feature type="domain" description="Sushi" evidence="29">
    <location>
        <begin position="441"/>
        <end position="502"/>
    </location>
</feature>
<comment type="similarity">
    <text evidence="2">Belongs to the selectin/LECAM family.</text>
</comment>
<dbReference type="Pfam" id="PF00008">
    <property type="entry name" value="EGF"/>
    <property type="match status" value="1"/>
</dbReference>
<keyword evidence="15 23" id="KW-1015">Disulfide bond</keyword>
<keyword evidence="13 25" id="KW-1133">Transmembrane helix</keyword>
<dbReference type="FunFam" id="2.10.25.10:FF:000176">
    <property type="entry name" value="Selectin P"/>
    <property type="match status" value="1"/>
</dbReference>
<dbReference type="FunFam" id="3.10.100.10:FF:000007">
    <property type="entry name" value="L-selectin"/>
    <property type="match status" value="1"/>
</dbReference>
<evidence type="ECO:0000256" key="11">
    <source>
        <dbReference type="ARBA" id="ARBA00022837"/>
    </source>
</evidence>
<dbReference type="InterPro" id="IPR002396">
    <property type="entry name" value="Selectin_superfamily"/>
</dbReference>
<comment type="caution">
    <text evidence="30">The sequence shown here is derived from an EMBL/GenBank/DDBJ whole genome shotgun (WGS) entry which is preliminary data.</text>
</comment>
<dbReference type="Proteomes" id="UP001557470">
    <property type="component" value="Unassembled WGS sequence"/>
</dbReference>
<dbReference type="PROSITE" id="PS01186">
    <property type="entry name" value="EGF_2"/>
    <property type="match status" value="1"/>
</dbReference>
<feature type="domain" description="C-type lectin" evidence="28">
    <location>
        <begin position="34"/>
        <end position="154"/>
    </location>
</feature>
<evidence type="ECO:0000256" key="1">
    <source>
        <dbReference type="ARBA" id="ARBA00004251"/>
    </source>
</evidence>
<feature type="domain" description="Sushi" evidence="29">
    <location>
        <begin position="317"/>
        <end position="378"/>
    </location>
</feature>
<evidence type="ECO:0000256" key="21">
    <source>
        <dbReference type="ARBA" id="ARBA00043124"/>
    </source>
</evidence>
<dbReference type="GO" id="GO:0030246">
    <property type="term" value="F:carbohydrate binding"/>
    <property type="evidence" value="ECO:0007669"/>
    <property type="project" value="UniProtKB-KW"/>
</dbReference>
<dbReference type="PANTHER" id="PTHR19325:SF493">
    <property type="entry name" value="E-SELECTIN"/>
    <property type="match status" value="1"/>
</dbReference>
<keyword evidence="4 23" id="KW-0245">EGF-like domain</keyword>
<evidence type="ECO:0000256" key="25">
    <source>
        <dbReference type="SAM" id="Phobius"/>
    </source>
</evidence>
<evidence type="ECO:0000256" key="9">
    <source>
        <dbReference type="ARBA" id="ARBA00022734"/>
    </source>
</evidence>
<feature type="disulfide bond" evidence="24">
    <location>
        <begin position="473"/>
        <end position="500"/>
    </location>
</feature>
<dbReference type="SUPFAM" id="SSF57535">
    <property type="entry name" value="Complement control module/SCR domain"/>
    <property type="match status" value="7"/>
</dbReference>
<evidence type="ECO:0000313" key="30">
    <source>
        <dbReference type="EMBL" id="KAL1022887.1"/>
    </source>
</evidence>
<keyword evidence="31" id="KW-1185">Reference proteome</keyword>
<keyword evidence="3" id="KW-1003">Cell membrane</keyword>
<evidence type="ECO:0000256" key="10">
    <source>
        <dbReference type="ARBA" id="ARBA00022737"/>
    </source>
</evidence>
<evidence type="ECO:0000256" key="2">
    <source>
        <dbReference type="ARBA" id="ARBA00007360"/>
    </source>
</evidence>
<evidence type="ECO:0000256" key="18">
    <source>
        <dbReference type="ARBA" id="ARBA00040812"/>
    </source>
</evidence>
<evidence type="ECO:0000259" key="28">
    <source>
        <dbReference type="PROSITE" id="PS50041"/>
    </source>
</evidence>
<gene>
    <name evidence="30" type="ORF">UPYG_G00033760</name>
</gene>
<comment type="caution">
    <text evidence="23">Lacks conserved residue(s) required for the propagation of feature annotation.</text>
</comment>
<dbReference type="AlphaFoldDB" id="A0ABD0XR94"/>
<evidence type="ECO:0000256" key="5">
    <source>
        <dbReference type="ARBA" id="ARBA00022659"/>
    </source>
</evidence>
<feature type="domain" description="Sushi" evidence="29">
    <location>
        <begin position="565"/>
        <end position="626"/>
    </location>
</feature>
<dbReference type="InterPro" id="IPR001304">
    <property type="entry name" value="C-type_lectin-like"/>
</dbReference>
<feature type="domain" description="Sushi" evidence="29">
    <location>
        <begin position="255"/>
        <end position="316"/>
    </location>
</feature>
<feature type="disulfide bond" evidence="24">
    <location>
        <begin position="535"/>
        <end position="562"/>
    </location>
</feature>
<dbReference type="PROSITE" id="PS00022">
    <property type="entry name" value="EGF_1"/>
    <property type="match status" value="1"/>
</dbReference>
<evidence type="ECO:0000256" key="4">
    <source>
        <dbReference type="ARBA" id="ARBA00022536"/>
    </source>
</evidence>
<keyword evidence="8 26" id="KW-0732">Signal</keyword>
<dbReference type="GO" id="GO:0005886">
    <property type="term" value="C:plasma membrane"/>
    <property type="evidence" value="ECO:0007669"/>
    <property type="project" value="UniProtKB-SubCell"/>
</dbReference>
<comment type="function">
    <text evidence="22">Cell-surface glycoprotein having a role in immunoadhesion. Mediates in the adhesion of blood neutrophils in cytokine-activated endothelium through interaction with SELPLG/PSGL1. May have a role in capillary morphogenesis.</text>
</comment>
<evidence type="ECO:0000256" key="14">
    <source>
        <dbReference type="ARBA" id="ARBA00023136"/>
    </source>
</evidence>
<evidence type="ECO:0000256" key="22">
    <source>
        <dbReference type="ARBA" id="ARBA00045695"/>
    </source>
</evidence>
<feature type="disulfide bond" evidence="24">
    <location>
        <begin position="287"/>
        <end position="314"/>
    </location>
</feature>
<dbReference type="GO" id="GO:0046872">
    <property type="term" value="F:metal ion binding"/>
    <property type="evidence" value="ECO:0007669"/>
    <property type="project" value="UniProtKB-KW"/>
</dbReference>
<feature type="disulfide bond" evidence="24">
    <location>
        <begin position="411"/>
        <end position="438"/>
    </location>
</feature>
<dbReference type="CDD" id="cd00033">
    <property type="entry name" value="CCP"/>
    <property type="match status" value="7"/>
</dbReference>
<dbReference type="Gene3D" id="2.10.70.10">
    <property type="entry name" value="Complement Module, domain 1"/>
    <property type="match status" value="7"/>
</dbReference>
<evidence type="ECO:0000256" key="15">
    <source>
        <dbReference type="ARBA" id="ARBA00023157"/>
    </source>
</evidence>
<dbReference type="PANTHER" id="PTHR19325">
    <property type="entry name" value="COMPLEMENT COMPONENT-RELATED SUSHI DOMAIN-CONTAINING"/>
    <property type="match status" value="1"/>
</dbReference>
<dbReference type="FunFam" id="2.10.70.10:FF:000001">
    <property type="entry name" value="Selectin P"/>
    <property type="match status" value="7"/>
</dbReference>
<dbReference type="CDD" id="cd00054">
    <property type="entry name" value="EGF_CA"/>
    <property type="match status" value="1"/>
</dbReference>
<dbReference type="SUPFAM" id="SSF56436">
    <property type="entry name" value="C-type lectin-like"/>
    <property type="match status" value="1"/>
</dbReference>
<dbReference type="Pfam" id="PF00059">
    <property type="entry name" value="Lectin_C"/>
    <property type="match status" value="1"/>
</dbReference>
<dbReference type="PROSITE" id="PS50923">
    <property type="entry name" value="SUSHI"/>
    <property type="match status" value="7"/>
</dbReference>
<feature type="disulfide bond" evidence="24">
    <location>
        <begin position="349"/>
        <end position="376"/>
    </location>
</feature>
<dbReference type="Pfam" id="PF00084">
    <property type="entry name" value="Sushi"/>
    <property type="match status" value="7"/>
</dbReference>
<evidence type="ECO:0000259" key="27">
    <source>
        <dbReference type="PROSITE" id="PS50026"/>
    </source>
</evidence>
<feature type="disulfide bond" evidence="24">
    <location>
        <begin position="597"/>
        <end position="624"/>
    </location>
</feature>
<sequence>MFHWSNCFRQSLYKRILMILLITIIHDLSSERGVHAWTYHYGTKNQNWDSARQWCMQHYTDMVAIQNQEEIVYLNNMLPKNKQYYWMSLRKVDGVWTWMGTNKTLTREAENWATGEPNNKGKGQDCVEIYIQRGVDEAKWNDELCTKPKRPLCYTASCSEHSCSTHGECVENIGNYTCQCEPGFKGPQCQGAQRCDVLTSPTHGSVNCSGPHGQYFYGSQCQFSCEEGFLLNGTSDTECTSMGTWSRTSPLCLAQRCDVLTSPTHGSVNCSGPHGQYFYGSQCQFSCEEGFLLNGTSDTECTSMGTWSRTSPLCLDQRCDVLTSPTHGSMNCSGPHGQYFYGSQCQFSCEEGFLLNGTSDTECTSMGTWSRTSPLCLAQRCDVLTSPTHGSMNCSGPHGQYFYGSQCQFSCEEGFLLNGTSDTECTSMGTWSRTSPLCLAQRCDVLTSPTHGSMNCSGPHGQYFYGSQCQFSCEEGFLLNGTSDTECTSMGTWSRTSPLCLAQRCDVLTSPTHGSVNCSGPHGQYFYGSQCQFSCEEGFLLNGTSDTECTSMGTWSRTSPLCLARRCPLLLEPYRGWMNCTHPYSHNSYHSQCRLGCNEGFWLTGDPTMHCNTSGVWSQYMPSCQSGTSFGAGLLRYIAVGAASAAGLLVLIGFWLLIKKKLNKTSDFNSNKSL</sequence>
<comment type="subcellular location">
    <subcellularLocation>
        <location evidence="1">Cell membrane</location>
        <topology evidence="1">Single-pass type I membrane protein</topology>
    </subcellularLocation>
</comment>
<evidence type="ECO:0000256" key="13">
    <source>
        <dbReference type="ARBA" id="ARBA00022989"/>
    </source>
</evidence>
<keyword evidence="10" id="KW-0677">Repeat</keyword>
<comment type="subunit">
    <text evidence="17">Interacts with SELPLG/PSGL1 and PODXL2 through the sialyl Lewis X epitope. SELPLG sulfation appears not to be required for this interaction.</text>
</comment>